<sequence length="1017" mass="110351">MKNINLKPLGMKKLRSMLNGKALRRPFGSVGAFCLGALLLAQTHASAQTFEAESGVLSNGADIQGCGSCSGGSQVGNLGNGAVVVPVNVAAAGTYKLTVTYSTGDPRTINATPNGGTPIVVSCPASGGWSTPASIAVGIVLNAGSNSIRLDNPNGYGPNIDKIAFSPMNAPNIQHITFGTNNRIDYDLANGHYSVYFNNVKVIGEATASANSDQLHESTGFTSRTYSSAPVNDAFGNGTKHVITMTKSGGIGMQQVFYTYTGKEHFFTELVLTGNGSNSYKMTPLVSNYVDIQSNTDRRALFVPFDNDAWVRYDAKEVRYANFFSSEAGAIYDNATRKGVVIGSVEHSVWKTGVNLVGEGRSTTNYVAVVAGWTQESITRDKRGHGWVSVGQTACRSPRILVSYGADWRAGFDTFGQANALAEPRYIFNWTAGTPFGWNSWGAIQSSINLPKARSVVDFFATGTPDFRNSDNTLYIDLDSYWDNMSGGGLNGNFNDLTEFANYCKSKGFKPGIYWAPFVDWGKFGRQMEGSTYNYQDAWTKVNGSPVELDGAYALDPTHPGTKARLAMVIGKFIACGFEMIKIDFLGHASLEADSYYDNTIHTGMEAYRKGMEYLTDQLDGKMLVYAAISPNLATGRYAHMRRIACDAYKDINETAYTLNSTSYGWWQQHIYNYLDADHLVFGTQTDGENRARFASGIVTGTLVTGDDFSATGAWTAKAQTLLQNEDLLNLAHHGTVFTPVEGNTGNQANEVFVKTIGTKSYLAIFNYGGTAKAFNIDLQRAGLSGTDNYSTRELFSGAQNVRQAATNVQGTFSITVPNADAVIVELTNTTLPVTLISFTAEKSNTGTLLQWKTADETNNKEFVIERSTDGKAFKAIGKVPGAGDSSKEKTYAYHDLVPVGGAINYYRLKQVDFDGTSENSVIRPVNYRDADESKSRINIYPNPGTDELNIRLNQSLEGKVMVRLVDMSGKCMLSRSYTNPAEVISVPGIRPLRAGNYIVEVESADGTVQNTRFSKN</sequence>
<comment type="caution">
    <text evidence="5">The sequence shown here is derived from an EMBL/GenBank/DDBJ whole genome shotgun (WGS) entry which is preliminary data.</text>
</comment>
<evidence type="ECO:0000313" key="5">
    <source>
        <dbReference type="EMBL" id="GGN04004.1"/>
    </source>
</evidence>
<keyword evidence="6" id="KW-1185">Reference proteome</keyword>
<keyword evidence="3" id="KW-0326">Glycosidase</keyword>
<dbReference type="InterPro" id="IPR005084">
    <property type="entry name" value="CBM6"/>
</dbReference>
<accession>A0ABQ2IAA7</accession>
<dbReference type="InterPro" id="IPR017853">
    <property type="entry name" value="GH"/>
</dbReference>
<reference evidence="6" key="1">
    <citation type="journal article" date="2019" name="Int. J. Syst. Evol. Microbiol.">
        <title>The Global Catalogue of Microorganisms (GCM) 10K type strain sequencing project: providing services to taxonomists for standard genome sequencing and annotation.</title>
        <authorList>
            <consortium name="The Broad Institute Genomics Platform"/>
            <consortium name="The Broad Institute Genome Sequencing Center for Infectious Disease"/>
            <person name="Wu L."/>
            <person name="Ma J."/>
        </authorList>
    </citation>
    <scope>NUCLEOTIDE SEQUENCE [LARGE SCALE GENOMIC DNA]</scope>
    <source>
        <strain evidence="6">CGMCC 1.6375</strain>
    </source>
</reference>
<dbReference type="InterPro" id="IPR013780">
    <property type="entry name" value="Glyco_hydro_b"/>
</dbReference>
<dbReference type="InterPro" id="IPR013783">
    <property type="entry name" value="Ig-like_fold"/>
</dbReference>
<protein>
    <recommendedName>
        <fullName evidence="4">CBM6 domain-containing protein</fullName>
    </recommendedName>
</protein>
<dbReference type="Pfam" id="PF16990">
    <property type="entry name" value="CBM_35"/>
    <property type="match status" value="1"/>
</dbReference>
<evidence type="ECO:0000256" key="3">
    <source>
        <dbReference type="ARBA" id="ARBA00023295"/>
    </source>
</evidence>
<dbReference type="Gene3D" id="3.20.20.70">
    <property type="entry name" value="Aldolase class I"/>
    <property type="match status" value="1"/>
</dbReference>
<comment type="similarity">
    <text evidence="1">Belongs to the glycosyl hydrolase 27 family.</text>
</comment>
<dbReference type="PANTHER" id="PTHR11452:SF75">
    <property type="entry name" value="ALPHA-GALACTOSIDASE MEL1"/>
    <property type="match status" value="1"/>
</dbReference>
<organism evidence="5 6">
    <name type="scientific">Dyadobacter beijingensis</name>
    <dbReference type="NCBI Taxonomy" id="365489"/>
    <lineage>
        <taxon>Bacteria</taxon>
        <taxon>Pseudomonadati</taxon>
        <taxon>Bacteroidota</taxon>
        <taxon>Cytophagia</taxon>
        <taxon>Cytophagales</taxon>
        <taxon>Spirosomataceae</taxon>
        <taxon>Dyadobacter</taxon>
    </lineage>
</organism>
<dbReference type="PROSITE" id="PS51175">
    <property type="entry name" value="CBM6"/>
    <property type="match status" value="1"/>
</dbReference>
<dbReference type="SUPFAM" id="SSF51445">
    <property type="entry name" value="(Trans)glycosidases"/>
    <property type="match status" value="1"/>
</dbReference>
<dbReference type="Proteomes" id="UP000632339">
    <property type="component" value="Unassembled WGS sequence"/>
</dbReference>
<dbReference type="InterPro" id="IPR013785">
    <property type="entry name" value="Aldolase_TIM"/>
</dbReference>
<gene>
    <name evidence="5" type="ORF">GCM10010967_43600</name>
</gene>
<evidence type="ECO:0000256" key="2">
    <source>
        <dbReference type="ARBA" id="ARBA00022801"/>
    </source>
</evidence>
<evidence type="ECO:0000313" key="6">
    <source>
        <dbReference type="Proteomes" id="UP000632339"/>
    </source>
</evidence>
<dbReference type="EMBL" id="BMLI01000002">
    <property type="protein sequence ID" value="GGN04004.1"/>
    <property type="molecule type" value="Genomic_DNA"/>
</dbReference>
<dbReference type="Gene3D" id="2.60.40.1180">
    <property type="entry name" value="Golgi alpha-mannosidase II"/>
    <property type="match status" value="1"/>
</dbReference>
<dbReference type="Gene3D" id="2.60.40.10">
    <property type="entry name" value="Immunoglobulins"/>
    <property type="match status" value="1"/>
</dbReference>
<proteinExistence type="inferred from homology"/>
<dbReference type="InterPro" id="IPR008979">
    <property type="entry name" value="Galactose-bd-like_sf"/>
</dbReference>
<dbReference type="PANTHER" id="PTHR11452">
    <property type="entry name" value="ALPHA-GALACTOSIDASE/ALPHA-N-ACETYLGALACTOSAMINIDASE"/>
    <property type="match status" value="1"/>
</dbReference>
<dbReference type="CDD" id="cd04081">
    <property type="entry name" value="CBM35_galactosidase-like"/>
    <property type="match status" value="1"/>
</dbReference>
<dbReference type="InterPro" id="IPR002241">
    <property type="entry name" value="Glyco_hydro_27"/>
</dbReference>
<dbReference type="InterPro" id="IPR026444">
    <property type="entry name" value="Secre_tail"/>
</dbReference>
<dbReference type="Gene3D" id="2.60.120.260">
    <property type="entry name" value="Galactose-binding domain-like"/>
    <property type="match status" value="1"/>
</dbReference>
<dbReference type="Pfam" id="PF18962">
    <property type="entry name" value="Por_Secre_tail"/>
    <property type="match status" value="1"/>
</dbReference>
<feature type="domain" description="CBM6" evidence="4">
    <location>
        <begin position="48"/>
        <end position="166"/>
    </location>
</feature>
<dbReference type="SUPFAM" id="SSF49785">
    <property type="entry name" value="Galactose-binding domain-like"/>
    <property type="match status" value="1"/>
</dbReference>
<evidence type="ECO:0000259" key="4">
    <source>
        <dbReference type="PROSITE" id="PS51175"/>
    </source>
</evidence>
<evidence type="ECO:0000256" key="1">
    <source>
        <dbReference type="ARBA" id="ARBA00009743"/>
    </source>
</evidence>
<dbReference type="NCBIfam" id="TIGR04183">
    <property type="entry name" value="Por_Secre_tail"/>
    <property type="match status" value="1"/>
</dbReference>
<keyword evidence="2" id="KW-0378">Hydrolase</keyword>
<name>A0ABQ2IAA7_9BACT</name>